<proteinExistence type="predicted"/>
<comment type="caution">
    <text evidence="2">The sequence shown here is derived from an EMBL/GenBank/DDBJ whole genome shotgun (WGS) entry which is preliminary data.</text>
</comment>
<dbReference type="AlphaFoldDB" id="A0ABD6ESD6"/>
<accession>A0ABD6ESD6</accession>
<keyword evidence="1" id="KW-0812">Transmembrane</keyword>
<keyword evidence="3" id="KW-1185">Reference proteome</keyword>
<sequence length="73" mass="7911">MTATWLSFSFGFHSKAAQSGAYIAAGIFLIMQTLLFAMLTMTVGRTFQVAESDSGQVTTEEYPSNVFGYQTGP</sequence>
<keyword evidence="1" id="KW-0472">Membrane</keyword>
<reference evidence="2 3" key="1">
    <citation type="submission" date="2024-08" db="EMBL/GenBank/DDBJ databases">
        <title>Gnathostoma spinigerum genome.</title>
        <authorList>
            <person name="Gonzalez-Bertolin B."/>
            <person name="Monzon S."/>
            <person name="Zaballos A."/>
            <person name="Jimenez P."/>
            <person name="Dekumyoy P."/>
            <person name="Varona S."/>
            <person name="Cuesta I."/>
            <person name="Sumanam S."/>
            <person name="Adisakwattana P."/>
            <person name="Gasser R.B."/>
            <person name="Hernandez-Gonzalez A."/>
            <person name="Young N.D."/>
            <person name="Perteguer M.J."/>
        </authorList>
    </citation>
    <scope>NUCLEOTIDE SEQUENCE [LARGE SCALE GENOMIC DNA]</scope>
    <source>
        <strain evidence="2">AL3</strain>
        <tissue evidence="2">Liver</tissue>
    </source>
</reference>
<keyword evidence="1" id="KW-1133">Transmembrane helix</keyword>
<name>A0ABD6ESD6_9BILA</name>
<protein>
    <submittedName>
        <fullName evidence="2">Uncharacterized protein</fullName>
    </submittedName>
</protein>
<dbReference type="EMBL" id="JBGFUD010010319">
    <property type="protein sequence ID" value="MFH4982868.1"/>
    <property type="molecule type" value="Genomic_DNA"/>
</dbReference>
<evidence type="ECO:0000313" key="2">
    <source>
        <dbReference type="EMBL" id="MFH4982868.1"/>
    </source>
</evidence>
<evidence type="ECO:0000313" key="3">
    <source>
        <dbReference type="Proteomes" id="UP001608902"/>
    </source>
</evidence>
<organism evidence="2 3">
    <name type="scientific">Gnathostoma spinigerum</name>
    <dbReference type="NCBI Taxonomy" id="75299"/>
    <lineage>
        <taxon>Eukaryota</taxon>
        <taxon>Metazoa</taxon>
        <taxon>Ecdysozoa</taxon>
        <taxon>Nematoda</taxon>
        <taxon>Chromadorea</taxon>
        <taxon>Rhabditida</taxon>
        <taxon>Spirurina</taxon>
        <taxon>Gnathostomatomorpha</taxon>
        <taxon>Gnathostomatoidea</taxon>
        <taxon>Gnathostomatidae</taxon>
        <taxon>Gnathostoma</taxon>
    </lineage>
</organism>
<dbReference type="Proteomes" id="UP001608902">
    <property type="component" value="Unassembled WGS sequence"/>
</dbReference>
<gene>
    <name evidence="2" type="ORF">AB6A40_009577</name>
</gene>
<feature type="transmembrane region" description="Helical" evidence="1">
    <location>
        <begin position="20"/>
        <end position="39"/>
    </location>
</feature>
<evidence type="ECO:0000256" key="1">
    <source>
        <dbReference type="SAM" id="Phobius"/>
    </source>
</evidence>